<keyword evidence="5" id="KW-0426">Late protein</keyword>
<organismHost>
    <name type="scientific">Rattus</name>
    <name type="common">rats</name>
    <dbReference type="NCBI Taxonomy" id="10114"/>
</organismHost>
<reference evidence="11 12" key="10">
    <citation type="journal article" date="2000" name="Virus Res.">
        <title>Rat cytomegalovirus R89 is a highly conserved gene which expresses a spliced transcript.</title>
        <authorList>
            <person name="Gruijthuijsen Y.K."/>
            <person name="Beuken E."/>
            <person name="Bruggeman C.A."/>
            <person name="Vink C."/>
        </authorList>
    </citation>
    <scope>NUCLEOTIDE SEQUENCE [LARGE SCALE GENOMIC DNA]</scope>
    <source>
        <strain evidence="11 12">Maastricht</strain>
    </source>
</reference>
<proteinExistence type="predicted"/>
<reference evidence="11 12" key="5">
    <citation type="journal article" date="1998" name="Virology">
        <title>The Maastricht strain and England strain of rat cytomegalovirus represent different betaherpesvirus species rather than strains.</title>
        <authorList>
            <person name="Beisser P.S."/>
            <person name="Kaptein S.J."/>
            <person name="Beuken E."/>
            <person name="Bruggeman C.A."/>
            <person name="Vink C."/>
        </authorList>
    </citation>
    <scope>NUCLEOTIDE SEQUENCE [LARGE SCALE GENOMIC DNA]</scope>
    <source>
        <strain evidence="11 12">Maastricht</strain>
    </source>
</reference>
<evidence type="ECO:0000256" key="5">
    <source>
        <dbReference type="ARBA" id="ARBA00022921"/>
    </source>
</evidence>
<evidence type="ECO:0000256" key="6">
    <source>
        <dbReference type="ARBA" id="ARBA00022989"/>
    </source>
</evidence>
<feature type="region of interest" description="Disordered" evidence="9">
    <location>
        <begin position="222"/>
        <end position="243"/>
    </location>
</feature>
<dbReference type="EMBL" id="AF232689">
    <property type="protein sequence ID" value="AAF99149.1"/>
    <property type="molecule type" value="Genomic_DNA"/>
</dbReference>
<evidence type="ECO:0000256" key="1">
    <source>
        <dbReference type="ARBA" id="ARBA00022553"/>
    </source>
</evidence>
<evidence type="ECO:0000313" key="11">
    <source>
        <dbReference type="EMBL" id="AAF99149.1"/>
    </source>
</evidence>
<evidence type="ECO:0000313" key="12">
    <source>
        <dbReference type="Proteomes" id="UP000008288"/>
    </source>
</evidence>
<dbReference type="RefSeq" id="NP_064156.1">
    <property type="nucleotide sequence ID" value="NC_002512.2"/>
</dbReference>
<reference evidence="11 12" key="9">
    <citation type="journal article" date="2000" name="J. Virol.">
        <title>Complete DNA sequence of the rat cytomegalovirus genome.</title>
        <authorList>
            <person name="Vink C."/>
            <person name="Beuken E."/>
            <person name="Bruggeman C.A."/>
        </authorList>
    </citation>
    <scope>NUCLEOTIDE SEQUENCE [LARGE SCALE GENOMIC DNA]</scope>
    <source>
        <strain evidence="11 12">Maastricht</strain>
    </source>
</reference>
<reference evidence="11 12" key="7">
    <citation type="journal article" date="1999" name="J. Virol.">
        <title>Deletion of the R78 G protein-coupled receptor gene from rat cytomegalovirus results in an attenuated, syncytium-inducing mutant strain.</title>
        <authorList>
            <person name="Beisser P.S."/>
            <person name="Grauls G."/>
            <person name="Bruggeman C.A."/>
            <person name="Vink C."/>
        </authorList>
    </citation>
    <scope>NUCLEOTIDE SEQUENCE [LARGE SCALE GENOMIC DNA]</scope>
    <source>
        <strain evidence="11 12">Maastricht</strain>
    </source>
</reference>
<evidence type="ECO:0000256" key="4">
    <source>
        <dbReference type="ARBA" id="ARBA00022870"/>
    </source>
</evidence>
<evidence type="ECO:0000256" key="10">
    <source>
        <dbReference type="SAM" id="Phobius"/>
    </source>
</evidence>
<protein>
    <submittedName>
        <fullName evidence="11">PR50</fullName>
    </submittedName>
</protein>
<dbReference type="InterPro" id="IPR007626">
    <property type="entry name" value="Herpesvirus_viron_egress-type"/>
</dbReference>
<dbReference type="Pfam" id="PF04541">
    <property type="entry name" value="Herpes_U34"/>
    <property type="match status" value="1"/>
</dbReference>
<evidence type="ECO:0000256" key="8">
    <source>
        <dbReference type="ARBA" id="ARBA00043948"/>
    </source>
</evidence>
<dbReference type="GO" id="GO:0044201">
    <property type="term" value="C:host cell nuclear inner membrane"/>
    <property type="evidence" value="ECO:0007669"/>
    <property type="project" value="UniProtKB-SubCell"/>
</dbReference>
<evidence type="ECO:0000256" key="3">
    <source>
        <dbReference type="ARBA" id="ARBA00022692"/>
    </source>
</evidence>
<dbReference type="GeneID" id="940285"/>
<reference evidence="11 12" key="8">
    <citation type="journal article" date="2000" name="J. Virol.">
        <title>The r144 major histocompatibility complex class I-like gene of rat cytomegalovirus is dispensable for both acute and long-term infection in the immunocompromised host.</title>
        <authorList>
            <person name="Beisser P.S."/>
            <person name="Kloover J.S."/>
            <person name="Grauls G.E."/>
            <person name="Blok M.J."/>
            <person name="Bruggeman C.A."/>
            <person name="Vink C."/>
        </authorList>
    </citation>
    <scope>NUCLEOTIDE SEQUENCE [LARGE SCALE GENOMIC DNA]</scope>
    <source>
        <strain evidence="11 12">Maastricht</strain>
    </source>
</reference>
<keyword evidence="7 10" id="KW-0472">Membrane</keyword>
<keyword evidence="4" id="KW-1043">Host membrane</keyword>
<keyword evidence="12" id="KW-1185">Reference proteome</keyword>
<reference evidence="11 12" key="4">
    <citation type="journal article" date="1998" name="J. Virol.">
        <title>The R33 G protein-coupled receptor gene of rat cytomegalovirus plays an essential role in the pathogenesis of viral infection.</title>
        <authorList>
            <person name="Beisser P.S."/>
            <person name="Vink C."/>
            <person name="Van Dam J.G."/>
            <person name="Grauls G."/>
            <person name="Vanherle S.J."/>
            <person name="Bruggeman C.A."/>
        </authorList>
    </citation>
    <scope>NUCLEOTIDE SEQUENCE [LARGE SCALE GENOMIC DNA]</scope>
    <source>
        <strain evidence="11 12">Maastricht</strain>
    </source>
</reference>
<evidence type="ECO:0000256" key="9">
    <source>
        <dbReference type="SAM" id="MobiDB-lite"/>
    </source>
</evidence>
<keyword evidence="2" id="KW-1048">Host nucleus</keyword>
<comment type="subcellular location">
    <subcellularLocation>
        <location evidence="8">Host nucleus inner membrane</location>
        <topology evidence="8">Single-pass membrane protein</topology>
    </subcellularLocation>
</comment>
<keyword evidence="6 10" id="KW-1133">Transmembrane helix</keyword>
<organism evidence="11 12">
    <name type="scientific">Rat cytomegalovirus (strain Maastricht)</name>
    <dbReference type="NCBI Taxonomy" id="79700"/>
    <lineage>
        <taxon>Viruses</taxon>
        <taxon>Duplodnaviria</taxon>
        <taxon>Heunggongvirae</taxon>
        <taxon>Peploviricota</taxon>
        <taxon>Herviviricetes</taxon>
        <taxon>Herpesvirales</taxon>
        <taxon>Orthoherpesviridae</taxon>
        <taxon>Betaherpesvirinae</taxon>
        <taxon>Muromegalovirus</taxon>
        <taxon>Muromegalovirus muridbeta2</taxon>
        <taxon>Murid betaherpesvirus 2</taxon>
    </lineage>
</organism>
<keyword evidence="3 10" id="KW-0812">Transmembrane</keyword>
<accession>Q9DWE0</accession>
<dbReference type="OrthoDB" id="12689at10239"/>
<reference evidence="11 12" key="3">
    <citation type="journal article" date="1997" name="J. Gen. Virol.">
        <title>Cloning and functional characterization of the origin of lytic-phase DNA replication of rat cytomegalovirus.</title>
        <authorList>
            <person name="Vink C."/>
            <person name="Beuken E."/>
            <person name="Bruggeman C.A."/>
        </authorList>
    </citation>
    <scope>NUCLEOTIDE SEQUENCE [LARGE SCALE GENOMIC DNA]</scope>
    <source>
        <strain evidence="11 12">Maastricht</strain>
    </source>
</reference>
<name>Q9DWE0_RCMVM</name>
<dbReference type="Proteomes" id="UP000008288">
    <property type="component" value="Segment"/>
</dbReference>
<feature type="transmembrane region" description="Helical" evidence="10">
    <location>
        <begin position="260"/>
        <end position="283"/>
    </location>
</feature>
<keyword evidence="1" id="KW-0597">Phosphoprotein</keyword>
<reference evidence="11 12" key="2">
    <citation type="journal article" date="1996" name="J. Virol.">
        <title>Structure of the rat cytomegalovirus genome termini.</title>
        <authorList>
            <person name="Vink C."/>
            <person name="Beuken E."/>
            <person name="Bruggeman C.A."/>
        </authorList>
    </citation>
    <scope>NUCLEOTIDE SEQUENCE [LARGE SCALE GENOMIC DNA]</scope>
    <source>
        <strain evidence="11 12">Maastricht</strain>
    </source>
</reference>
<dbReference type="KEGG" id="vg:940285"/>
<reference evidence="11 12" key="1">
    <citation type="journal article" date="1996" name="J. Gen. Virol.">
        <title>Cloning and sequence analysis of the genes encoding DNA polymerase, glycoprotein B, ICP18.5 and major DNA-binding protein of rat cytomegalovirus.</title>
        <authorList>
            <person name="Beuken E."/>
            <person name="Slobbe R."/>
            <person name="Bruggeman C.A."/>
            <person name="Vink C."/>
        </authorList>
    </citation>
    <scope>NUCLEOTIDE SEQUENCE [LARGE SCALE GENOMIC DNA]</scope>
    <source>
        <strain evidence="11 12">Maastricht</strain>
    </source>
</reference>
<evidence type="ECO:0000256" key="7">
    <source>
        <dbReference type="ARBA" id="ARBA00023136"/>
    </source>
</evidence>
<sequence length="296" mass="32568">MELQKNAGADLVFNTRRIFRLGETELRVTDNALICKNPNYSLCDAMLSTGVVYPLEYLLSYWECRSGRSACFVFKNTGCRVSLSCYLGFPERLRSLQRVRDFNVLDVNESLAVTLEDVERIKPCSHGVLTSCVVRKSNGGLSYNIEVVAFGPDSEDEYRTLLRDIYARGVRAAPTHQRLDSGSENDRDVELGALALSPRSRSRRWLTSSRRRALLLPGIRYRGTVRPRPGGGGTPSSASPSSPGLGDRFVALFARRAAPVYLPLAVLALLVLLIAVAVAAVAWSGRQHAPHPPGHP</sequence>
<evidence type="ECO:0000256" key="2">
    <source>
        <dbReference type="ARBA" id="ARBA00022562"/>
    </source>
</evidence>
<reference evidence="11 12" key="6">
    <citation type="journal article" date="1999" name="J. Gen. Virol.">
        <title>The rat cytomegalovirus R32 gene encodes a virion-associated protein that elicits a strong humoral immune response in infected rats.</title>
        <authorList>
            <person name="Beuken E."/>
            <person name="Grauls G."/>
            <person name="Bruggeman C.A."/>
            <person name="Vink C."/>
        </authorList>
    </citation>
    <scope>NUCLEOTIDE SEQUENCE [LARGE SCALE GENOMIC DNA]</scope>
    <source>
        <strain evidence="11 12">Maastricht</strain>
    </source>
</reference>
<gene>
    <name evidence="11" type="primary">R50</name>
</gene>